<keyword evidence="3 6" id="KW-0489">Methyltransferase</keyword>
<dbReference type="Gene3D" id="3.40.50.150">
    <property type="entry name" value="Vaccinia Virus protein VP39"/>
    <property type="match status" value="1"/>
</dbReference>
<feature type="binding site" evidence="6">
    <location>
        <position position="143"/>
    </location>
    <ligand>
        <name>S-adenosyl-L-methionine</name>
        <dbReference type="ChEBI" id="CHEBI:59789"/>
    </ligand>
</feature>
<dbReference type="EC" id="2.1.1.-" evidence="6"/>
<gene>
    <name evidence="6 7" type="primary">rsmG</name>
    <name evidence="7" type="ORF">ENW73_09470</name>
</gene>
<dbReference type="InterPro" id="IPR029063">
    <property type="entry name" value="SAM-dependent_MTases_sf"/>
</dbReference>
<evidence type="ECO:0000256" key="4">
    <source>
        <dbReference type="ARBA" id="ARBA00022679"/>
    </source>
</evidence>
<sequence length="219" mass="25352">MGDGNWQNFTRQVLDLGRNLTTEQLTKFQKYYQLLLQWNNKINLVSRKDTERLISFHFVDSLLVLNDIPTKAKVCDLGSGAGLPGIPLKIMRDDIILFLVESIQKKAAFLRLCVEELNFKDVTVYAERAENITDLKCDIILIRLLGKIKKIVPLCYHLLAPQGKIIFYKSKTAFTEVEEAKRVLTRFSLKSAIREIRLPKTDIIRRLVYLSRINKTVIR</sequence>
<evidence type="ECO:0000256" key="6">
    <source>
        <dbReference type="HAMAP-Rule" id="MF_00074"/>
    </source>
</evidence>
<comment type="subcellular location">
    <subcellularLocation>
        <location evidence="6">Cytoplasm</location>
    </subcellularLocation>
</comment>
<evidence type="ECO:0000256" key="1">
    <source>
        <dbReference type="ARBA" id="ARBA00022490"/>
    </source>
</evidence>
<proteinExistence type="inferred from homology"/>
<dbReference type="PIRSF" id="PIRSF003078">
    <property type="entry name" value="GidB"/>
    <property type="match status" value="1"/>
</dbReference>
<dbReference type="PANTHER" id="PTHR31760">
    <property type="entry name" value="S-ADENOSYL-L-METHIONINE-DEPENDENT METHYLTRANSFERASES SUPERFAMILY PROTEIN"/>
    <property type="match status" value="1"/>
</dbReference>
<dbReference type="GO" id="GO:0005829">
    <property type="term" value="C:cytosol"/>
    <property type="evidence" value="ECO:0007669"/>
    <property type="project" value="TreeGrafter"/>
</dbReference>
<evidence type="ECO:0000256" key="5">
    <source>
        <dbReference type="ARBA" id="ARBA00022691"/>
    </source>
</evidence>
<name>A0A7C6EEA6_UNCW3</name>
<accession>A0A7C6EEA6</accession>
<reference evidence="7" key="1">
    <citation type="journal article" date="2020" name="mSystems">
        <title>Genome- and Community-Level Interaction Insights into Carbon Utilization and Element Cycling Functions of Hydrothermarchaeota in Hydrothermal Sediment.</title>
        <authorList>
            <person name="Zhou Z."/>
            <person name="Liu Y."/>
            <person name="Xu W."/>
            <person name="Pan J."/>
            <person name="Luo Z.H."/>
            <person name="Li M."/>
        </authorList>
    </citation>
    <scope>NUCLEOTIDE SEQUENCE [LARGE SCALE GENOMIC DNA]</scope>
    <source>
        <strain evidence="7">SpSt-876</strain>
    </source>
</reference>
<dbReference type="AlphaFoldDB" id="A0A7C6EEA6"/>
<comment type="similarity">
    <text evidence="6">Belongs to the methyltransferase superfamily. RNA methyltransferase RsmG family.</text>
</comment>
<comment type="caution">
    <text evidence="7">The sequence shown here is derived from an EMBL/GenBank/DDBJ whole genome shotgun (WGS) entry which is preliminary data.</text>
</comment>
<dbReference type="SUPFAM" id="SSF53335">
    <property type="entry name" value="S-adenosyl-L-methionine-dependent methyltransferases"/>
    <property type="match status" value="1"/>
</dbReference>
<evidence type="ECO:0000256" key="2">
    <source>
        <dbReference type="ARBA" id="ARBA00022552"/>
    </source>
</evidence>
<evidence type="ECO:0000256" key="3">
    <source>
        <dbReference type="ARBA" id="ARBA00022603"/>
    </source>
</evidence>
<feature type="binding site" evidence="6">
    <location>
        <position position="83"/>
    </location>
    <ligand>
        <name>S-adenosyl-L-methionine</name>
        <dbReference type="ChEBI" id="CHEBI:59789"/>
    </ligand>
</feature>
<dbReference type="PANTHER" id="PTHR31760:SF0">
    <property type="entry name" value="S-ADENOSYL-L-METHIONINE-DEPENDENT METHYLTRANSFERASES SUPERFAMILY PROTEIN"/>
    <property type="match status" value="1"/>
</dbReference>
<protein>
    <recommendedName>
        <fullName evidence="6">Ribosomal RNA small subunit methyltransferase G</fullName>
        <ecNumber evidence="6">2.1.1.-</ecNumber>
    </recommendedName>
    <alternativeName>
        <fullName evidence="6">16S rRNA 7-methylguanosine methyltransferase</fullName>
        <shortName evidence="6">16S rRNA m7G methyltransferase</shortName>
    </alternativeName>
</protein>
<keyword evidence="1 6" id="KW-0963">Cytoplasm</keyword>
<dbReference type="HAMAP" id="MF_00074">
    <property type="entry name" value="16SrRNA_methyltr_G"/>
    <property type="match status" value="1"/>
</dbReference>
<dbReference type="GO" id="GO:0070043">
    <property type="term" value="F:rRNA (guanine-N7-)-methyltransferase activity"/>
    <property type="evidence" value="ECO:0007669"/>
    <property type="project" value="UniProtKB-UniRule"/>
</dbReference>
<dbReference type="InterPro" id="IPR003682">
    <property type="entry name" value="rRNA_ssu_MeTfrase_G"/>
</dbReference>
<keyword evidence="4 6" id="KW-0808">Transferase</keyword>
<feature type="binding site" evidence="6">
    <location>
        <position position="78"/>
    </location>
    <ligand>
        <name>S-adenosyl-L-methionine</name>
        <dbReference type="ChEBI" id="CHEBI:59789"/>
    </ligand>
</feature>
<dbReference type="NCBIfam" id="TIGR00138">
    <property type="entry name" value="rsmG_gidB"/>
    <property type="match status" value="1"/>
</dbReference>
<feature type="binding site" evidence="6">
    <location>
        <begin position="129"/>
        <end position="130"/>
    </location>
    <ligand>
        <name>S-adenosyl-L-methionine</name>
        <dbReference type="ChEBI" id="CHEBI:59789"/>
    </ligand>
</feature>
<organism evidence="7">
    <name type="scientific">candidate division WOR-3 bacterium</name>
    <dbReference type="NCBI Taxonomy" id="2052148"/>
    <lineage>
        <taxon>Bacteria</taxon>
        <taxon>Bacteria division WOR-3</taxon>
    </lineage>
</organism>
<dbReference type="EMBL" id="DTLI01000225">
    <property type="protein sequence ID" value="HHS53060.1"/>
    <property type="molecule type" value="Genomic_DNA"/>
</dbReference>
<comment type="function">
    <text evidence="6">Specifically methylates the N7 position of a guanine in 16S rRNA.</text>
</comment>
<keyword evidence="2 6" id="KW-0698">rRNA processing</keyword>
<keyword evidence="5 6" id="KW-0949">S-adenosyl-L-methionine</keyword>
<comment type="caution">
    <text evidence="6">Lacks conserved residue(s) required for the propagation of feature annotation.</text>
</comment>
<dbReference type="Pfam" id="PF02527">
    <property type="entry name" value="GidB"/>
    <property type="match status" value="1"/>
</dbReference>
<evidence type="ECO:0000313" key="7">
    <source>
        <dbReference type="EMBL" id="HHS53060.1"/>
    </source>
</evidence>